<evidence type="ECO:0000259" key="5">
    <source>
        <dbReference type="PROSITE" id="PS50405"/>
    </source>
</evidence>
<dbReference type="EC" id="2.5.1.18" evidence="3"/>
<comment type="catalytic activity">
    <reaction evidence="3">
        <text>methylarsonate + 2 glutathione + H(+) = methylarsonous acid + glutathione disulfide + H2O</text>
        <dbReference type="Rhea" id="RHEA:15969"/>
        <dbReference type="ChEBI" id="CHEBI:15377"/>
        <dbReference type="ChEBI" id="CHEBI:15378"/>
        <dbReference type="ChEBI" id="CHEBI:17826"/>
        <dbReference type="ChEBI" id="CHEBI:33409"/>
        <dbReference type="ChEBI" id="CHEBI:57925"/>
        <dbReference type="ChEBI" id="CHEBI:58297"/>
        <dbReference type="EC" id="1.20.4.2"/>
    </reaction>
</comment>
<keyword evidence="3" id="KW-0808">Transferase</keyword>
<evidence type="ECO:0000256" key="2">
    <source>
        <dbReference type="ARBA" id="ARBA00023002"/>
    </source>
</evidence>
<keyword evidence="2 3" id="KW-0560">Oxidoreductase</keyword>
<dbReference type="EC" id="1.20.4.2" evidence="3"/>
<proteinExistence type="inferred from homology"/>
<dbReference type="EC" id="1.8.5.1" evidence="3"/>
<name>A0A182EH05_ONCOC</name>
<dbReference type="Gene3D" id="1.20.1050.10">
    <property type="match status" value="1"/>
</dbReference>
<dbReference type="InterPro" id="IPR010987">
    <property type="entry name" value="Glutathione-S-Trfase_C-like"/>
</dbReference>
<gene>
    <name evidence="6" type="ORF">NOO_LOCUS7379</name>
</gene>
<feature type="domain" description="GST C-terminal" evidence="5">
    <location>
        <begin position="160"/>
        <end position="288"/>
    </location>
</feature>
<dbReference type="PROSITE" id="PS50404">
    <property type="entry name" value="GST_NTER"/>
    <property type="match status" value="1"/>
</dbReference>
<dbReference type="SUPFAM" id="SSF47616">
    <property type="entry name" value="GST C-terminal domain-like"/>
    <property type="match status" value="1"/>
</dbReference>
<dbReference type="STRING" id="42157.A0A182EH05"/>
<dbReference type="GO" id="GO:0004364">
    <property type="term" value="F:glutathione transferase activity"/>
    <property type="evidence" value="ECO:0007669"/>
    <property type="project" value="UniProtKB-UniRule"/>
</dbReference>
<keyword evidence="7" id="KW-1185">Reference proteome</keyword>
<dbReference type="EMBL" id="UYRW01002612">
    <property type="protein sequence ID" value="VDK86026.1"/>
    <property type="molecule type" value="Genomic_DNA"/>
</dbReference>
<dbReference type="Pfam" id="PF13417">
    <property type="entry name" value="GST_N_3"/>
    <property type="match status" value="1"/>
</dbReference>
<protein>
    <recommendedName>
        <fullName evidence="3">Glutathione S-transferase omega</fullName>
        <shortName evidence="3">GSTO</shortName>
        <ecNumber evidence="3">1.20.4.2</ecNumber>
        <ecNumber evidence="3">1.8.5.1</ecNumber>
        <ecNumber evidence="3">2.5.1.18</ecNumber>
    </recommendedName>
    <alternativeName>
        <fullName evidence="3">Glutathione-dependent dehydroascorbate reductase</fullName>
    </alternativeName>
    <alternativeName>
        <fullName evidence="3">Monomethylarsonic acid reductase</fullName>
    </alternativeName>
</protein>
<comment type="similarity">
    <text evidence="1 3">Belongs to the GST superfamily. Omega family.</text>
</comment>
<dbReference type="AlphaFoldDB" id="A0A182EH05"/>
<sequence length="290" mass="33542">MLKSRITKNVDEINEYNHDKQDIPDLFLANVTGDVVMRDHCSVLDLILSFLPIDMAQTIEPSRSDVKQDYAEQSLNSTRIYSQPFCLYCERVIIAAHKKSLRFEVINVDNLEDIPDWFYSKNPEGVVPVLEHNGKLVNGSQMIIEYLDDVYPEISIVSKEPLLRAKQRYDAFKLESVCNAIRKISYSKRLTGNIDALAMELAKAEELLQSPFYSGETLGLPDIVLFPFIQRLFMIRKIIKDNFLDKVFPIHFSKLENWFTRMRTLPEIQAVQEAEEEIKAFLRSKADLNT</sequence>
<dbReference type="PANTHER" id="PTHR43968">
    <property type="match status" value="1"/>
</dbReference>
<feature type="domain" description="GST N-terminal" evidence="4">
    <location>
        <begin position="76"/>
        <end position="155"/>
    </location>
</feature>
<dbReference type="GO" id="GO:0050610">
    <property type="term" value="F:methylarsonate reductase activity"/>
    <property type="evidence" value="ECO:0007669"/>
    <property type="project" value="UniProtKB-UniRule"/>
</dbReference>
<dbReference type="SUPFAM" id="SSF52833">
    <property type="entry name" value="Thioredoxin-like"/>
    <property type="match status" value="1"/>
</dbReference>
<comment type="function">
    <text evidence="3">Exhibits glutathione-dependent thiol transferase activity. Has high dehydroascorbate reductase activity and may contribute to the recycling of ascorbic acid. Participates in the biotransformation of inorganic arsenic and reduces monomethylarsonic acid (MMA).</text>
</comment>
<reference evidence="8" key="1">
    <citation type="submission" date="2016-06" db="UniProtKB">
        <authorList>
            <consortium name="WormBaseParasite"/>
        </authorList>
    </citation>
    <scope>IDENTIFICATION</scope>
</reference>
<evidence type="ECO:0000313" key="7">
    <source>
        <dbReference type="Proteomes" id="UP000271087"/>
    </source>
</evidence>
<dbReference type="Proteomes" id="UP000271087">
    <property type="component" value="Unassembled WGS sequence"/>
</dbReference>
<dbReference type="WBParaSite" id="nOo.2.0.1.t07379-RA">
    <property type="protein sequence ID" value="nOo.2.0.1.t07379-RA"/>
    <property type="gene ID" value="nOo.2.0.1.g07379"/>
</dbReference>
<dbReference type="GO" id="GO:0045174">
    <property type="term" value="F:glutathione dehydrogenase (ascorbate) activity"/>
    <property type="evidence" value="ECO:0007669"/>
    <property type="project" value="UniProtKB-UniRule"/>
</dbReference>
<dbReference type="GO" id="GO:0006749">
    <property type="term" value="P:glutathione metabolic process"/>
    <property type="evidence" value="ECO:0007669"/>
    <property type="project" value="UniProtKB-UniRule"/>
</dbReference>
<dbReference type="InterPro" id="IPR050983">
    <property type="entry name" value="GST_Omega/HSP26"/>
</dbReference>
<dbReference type="InterPro" id="IPR004045">
    <property type="entry name" value="Glutathione_S-Trfase_N"/>
</dbReference>
<organism evidence="8">
    <name type="scientific">Onchocerca ochengi</name>
    <name type="common">Filarial nematode worm</name>
    <dbReference type="NCBI Taxonomy" id="42157"/>
    <lineage>
        <taxon>Eukaryota</taxon>
        <taxon>Metazoa</taxon>
        <taxon>Ecdysozoa</taxon>
        <taxon>Nematoda</taxon>
        <taxon>Chromadorea</taxon>
        <taxon>Rhabditida</taxon>
        <taxon>Spirurina</taxon>
        <taxon>Spiruromorpha</taxon>
        <taxon>Filarioidea</taxon>
        <taxon>Onchocercidae</taxon>
        <taxon>Onchocerca</taxon>
    </lineage>
</organism>
<evidence type="ECO:0000256" key="1">
    <source>
        <dbReference type="ARBA" id="ARBA00011067"/>
    </source>
</evidence>
<dbReference type="OrthoDB" id="5800246at2759"/>
<dbReference type="InterPro" id="IPR036282">
    <property type="entry name" value="Glutathione-S-Trfase_C_sf"/>
</dbReference>
<dbReference type="Gene3D" id="3.40.30.10">
    <property type="entry name" value="Glutaredoxin"/>
    <property type="match status" value="1"/>
</dbReference>
<dbReference type="SFLD" id="SFLDS00019">
    <property type="entry name" value="Glutathione_Transferase_(cytos"/>
    <property type="match status" value="1"/>
</dbReference>
<dbReference type="PRINTS" id="PR01625">
    <property type="entry name" value="GSTRNSFRASEO"/>
</dbReference>
<dbReference type="InterPro" id="IPR036249">
    <property type="entry name" value="Thioredoxin-like_sf"/>
</dbReference>
<dbReference type="InterPro" id="IPR005442">
    <property type="entry name" value="GST_omega"/>
</dbReference>
<dbReference type="PANTHER" id="PTHR43968:SF6">
    <property type="entry name" value="GLUTATHIONE S-TRANSFERASE OMEGA"/>
    <property type="match status" value="1"/>
</dbReference>
<accession>A0A182EH05</accession>
<dbReference type="GO" id="GO:0005737">
    <property type="term" value="C:cytoplasm"/>
    <property type="evidence" value="ECO:0007669"/>
    <property type="project" value="InterPro"/>
</dbReference>
<dbReference type="InterPro" id="IPR040079">
    <property type="entry name" value="Glutathione_S-Trfase"/>
</dbReference>
<dbReference type="SFLD" id="SFLDG00358">
    <property type="entry name" value="Main_(cytGST)"/>
    <property type="match status" value="1"/>
</dbReference>
<evidence type="ECO:0000256" key="3">
    <source>
        <dbReference type="RuleBase" id="RU368071"/>
    </source>
</evidence>
<evidence type="ECO:0000313" key="6">
    <source>
        <dbReference type="EMBL" id="VDK86026.1"/>
    </source>
</evidence>
<reference evidence="6 7" key="2">
    <citation type="submission" date="2018-08" db="EMBL/GenBank/DDBJ databases">
        <authorList>
            <person name="Laetsch R D."/>
            <person name="Stevens L."/>
            <person name="Kumar S."/>
            <person name="Blaxter L. M."/>
        </authorList>
    </citation>
    <scope>NUCLEOTIDE SEQUENCE [LARGE SCALE GENOMIC DNA]</scope>
</reference>
<comment type="catalytic activity">
    <reaction evidence="3">
        <text>L-dehydroascorbate + 2 glutathione = glutathione disulfide + L-ascorbate</text>
        <dbReference type="Rhea" id="RHEA:24424"/>
        <dbReference type="ChEBI" id="CHEBI:38290"/>
        <dbReference type="ChEBI" id="CHEBI:57925"/>
        <dbReference type="ChEBI" id="CHEBI:58297"/>
        <dbReference type="ChEBI" id="CHEBI:58539"/>
        <dbReference type="EC" id="1.8.5.1"/>
    </reaction>
</comment>
<evidence type="ECO:0000313" key="8">
    <source>
        <dbReference type="WBParaSite" id="nOo.2.0.1.t07379-RA"/>
    </source>
</evidence>
<dbReference type="PROSITE" id="PS51354">
    <property type="entry name" value="GLUTAREDOXIN_2"/>
    <property type="match status" value="1"/>
</dbReference>
<evidence type="ECO:0000259" key="4">
    <source>
        <dbReference type="PROSITE" id="PS50404"/>
    </source>
</evidence>
<comment type="catalytic activity">
    <reaction evidence="3">
        <text>RX + glutathione = an S-substituted glutathione + a halide anion + H(+)</text>
        <dbReference type="Rhea" id="RHEA:16437"/>
        <dbReference type="ChEBI" id="CHEBI:15378"/>
        <dbReference type="ChEBI" id="CHEBI:16042"/>
        <dbReference type="ChEBI" id="CHEBI:17792"/>
        <dbReference type="ChEBI" id="CHEBI:57925"/>
        <dbReference type="ChEBI" id="CHEBI:90779"/>
        <dbReference type="EC" id="2.5.1.18"/>
    </reaction>
</comment>
<dbReference type="PROSITE" id="PS50405">
    <property type="entry name" value="GST_CTER"/>
    <property type="match status" value="1"/>
</dbReference>